<gene>
    <name evidence="1" type="ORF">GLOIN_2v1885479</name>
</gene>
<accession>A0A2P4P0I4</accession>
<protein>
    <submittedName>
        <fullName evidence="1">Uncharacterized protein</fullName>
    </submittedName>
</protein>
<organism evidence="1 2">
    <name type="scientific">Rhizophagus irregularis (strain DAOM 181602 / DAOM 197198 / MUCL 43194)</name>
    <name type="common">Arbuscular mycorrhizal fungus</name>
    <name type="synonym">Glomus intraradices</name>
    <dbReference type="NCBI Taxonomy" id="747089"/>
    <lineage>
        <taxon>Eukaryota</taxon>
        <taxon>Fungi</taxon>
        <taxon>Fungi incertae sedis</taxon>
        <taxon>Mucoromycota</taxon>
        <taxon>Glomeromycotina</taxon>
        <taxon>Glomeromycetes</taxon>
        <taxon>Glomerales</taxon>
        <taxon>Glomeraceae</taxon>
        <taxon>Rhizophagus</taxon>
    </lineage>
</organism>
<proteinExistence type="predicted"/>
<name>A0A2P4P0I4_RHIID</name>
<reference evidence="1 2" key="1">
    <citation type="journal article" date="2013" name="Proc. Natl. Acad. Sci. U.S.A.">
        <title>Genome of an arbuscular mycorrhizal fungus provides insight into the oldest plant symbiosis.</title>
        <authorList>
            <person name="Tisserant E."/>
            <person name="Malbreil M."/>
            <person name="Kuo A."/>
            <person name="Kohler A."/>
            <person name="Symeonidi A."/>
            <person name="Balestrini R."/>
            <person name="Charron P."/>
            <person name="Duensing N."/>
            <person name="Frei Dit Frey N."/>
            <person name="Gianinazzi-Pearson V."/>
            <person name="Gilbert L.B."/>
            <person name="Handa Y."/>
            <person name="Herr J.R."/>
            <person name="Hijri M."/>
            <person name="Koul R."/>
            <person name="Kawaguchi M."/>
            <person name="Krajinski F."/>
            <person name="Lammers P.J."/>
            <person name="Masclaux F.G."/>
            <person name="Murat C."/>
            <person name="Morin E."/>
            <person name="Ndikumana S."/>
            <person name="Pagni M."/>
            <person name="Petitpierre D."/>
            <person name="Requena N."/>
            <person name="Rosikiewicz P."/>
            <person name="Riley R."/>
            <person name="Saito K."/>
            <person name="San Clemente H."/>
            <person name="Shapiro H."/>
            <person name="van Tuinen D."/>
            <person name="Becard G."/>
            <person name="Bonfante P."/>
            <person name="Paszkowski U."/>
            <person name="Shachar-Hill Y.Y."/>
            <person name="Tuskan G.A."/>
            <person name="Young P.W."/>
            <person name="Sanders I.R."/>
            <person name="Henrissat B."/>
            <person name="Rensing S.A."/>
            <person name="Grigoriev I.V."/>
            <person name="Corradi N."/>
            <person name="Roux C."/>
            <person name="Martin F."/>
        </authorList>
    </citation>
    <scope>NUCLEOTIDE SEQUENCE [LARGE SCALE GENOMIC DNA]</scope>
    <source>
        <strain evidence="1 2">DAOM 197198</strain>
    </source>
</reference>
<keyword evidence="2" id="KW-1185">Reference proteome</keyword>
<comment type="caution">
    <text evidence="1">The sequence shown here is derived from an EMBL/GenBank/DDBJ whole genome shotgun (WGS) entry which is preliminary data.</text>
</comment>
<evidence type="ECO:0000313" key="2">
    <source>
        <dbReference type="Proteomes" id="UP000018888"/>
    </source>
</evidence>
<dbReference type="VEuPathDB" id="FungiDB:RhiirFUN_005913"/>
<evidence type="ECO:0000313" key="1">
    <source>
        <dbReference type="EMBL" id="POG58906.1"/>
    </source>
</evidence>
<dbReference type="AlphaFoldDB" id="A0A2P4P0I4"/>
<sequence>MIMKYTLIIQTIISGTNDEHIHENIPKRTSKEKEQLFNLFQKTTLFSEIITPPIQANDHLNENEKVMVQIKNLIGTEMKINHILFHKPSSQVENWKIDVGNSLKGSRNCKNNIDLIKIEKISKYHDDQIKKIKVTLIVCFLNKIPKFNPTTDTGNQIIAKPCLNHLNSRISVASTL</sequence>
<dbReference type="Proteomes" id="UP000018888">
    <property type="component" value="Unassembled WGS sequence"/>
</dbReference>
<reference evidence="1 2" key="2">
    <citation type="journal article" date="2018" name="New Phytol.">
        <title>High intraspecific genome diversity in the model arbuscular mycorrhizal symbiont Rhizophagus irregularis.</title>
        <authorList>
            <person name="Chen E.C.H."/>
            <person name="Morin E."/>
            <person name="Beaudet D."/>
            <person name="Noel J."/>
            <person name="Yildirir G."/>
            <person name="Ndikumana S."/>
            <person name="Charron P."/>
            <person name="St-Onge C."/>
            <person name="Giorgi J."/>
            <person name="Kruger M."/>
            <person name="Marton T."/>
            <person name="Ropars J."/>
            <person name="Grigoriev I.V."/>
            <person name="Hainaut M."/>
            <person name="Henrissat B."/>
            <person name="Roux C."/>
            <person name="Martin F."/>
            <person name="Corradi N."/>
        </authorList>
    </citation>
    <scope>NUCLEOTIDE SEQUENCE [LARGE SCALE GENOMIC DNA]</scope>
    <source>
        <strain evidence="1 2">DAOM 197198</strain>
    </source>
</reference>
<dbReference type="EMBL" id="AUPC02000488">
    <property type="protein sequence ID" value="POG58906.1"/>
    <property type="molecule type" value="Genomic_DNA"/>
</dbReference>